<dbReference type="EMBL" id="BARU01031650">
    <property type="protein sequence ID" value="GAH62696.1"/>
    <property type="molecule type" value="Genomic_DNA"/>
</dbReference>
<reference evidence="1" key="1">
    <citation type="journal article" date="2014" name="Front. Microbiol.">
        <title>High frequency of phylogenetically diverse reductive dehalogenase-homologous genes in deep subseafloor sedimentary metagenomes.</title>
        <authorList>
            <person name="Kawai M."/>
            <person name="Futagami T."/>
            <person name="Toyoda A."/>
            <person name="Takaki Y."/>
            <person name="Nishi S."/>
            <person name="Hori S."/>
            <person name="Arai W."/>
            <person name="Tsubouchi T."/>
            <person name="Morono Y."/>
            <person name="Uchiyama I."/>
            <person name="Ito T."/>
            <person name="Fujiyama A."/>
            <person name="Inagaki F."/>
            <person name="Takami H."/>
        </authorList>
    </citation>
    <scope>NUCLEOTIDE SEQUENCE</scope>
    <source>
        <strain evidence="1">Expedition CK06-06</strain>
    </source>
</reference>
<sequence length="63" mass="7330">MKLGGPGLALKFQRVKNMDISRWSLDRIMQLPDWCFGRRWWIGEYLGSTTGAVDYRIGEENLP</sequence>
<accession>X1GXR0</accession>
<comment type="caution">
    <text evidence="1">The sequence shown here is derived from an EMBL/GenBank/DDBJ whole genome shotgun (WGS) entry which is preliminary data.</text>
</comment>
<organism evidence="1">
    <name type="scientific">marine sediment metagenome</name>
    <dbReference type="NCBI Taxonomy" id="412755"/>
    <lineage>
        <taxon>unclassified sequences</taxon>
        <taxon>metagenomes</taxon>
        <taxon>ecological metagenomes</taxon>
    </lineage>
</organism>
<protein>
    <submittedName>
        <fullName evidence="1">Uncharacterized protein</fullName>
    </submittedName>
</protein>
<proteinExistence type="predicted"/>
<feature type="non-terminal residue" evidence="1">
    <location>
        <position position="63"/>
    </location>
</feature>
<gene>
    <name evidence="1" type="ORF">S03H2_50027</name>
</gene>
<name>X1GXR0_9ZZZZ</name>
<evidence type="ECO:0000313" key="1">
    <source>
        <dbReference type="EMBL" id="GAH62696.1"/>
    </source>
</evidence>
<dbReference type="AlphaFoldDB" id="X1GXR0"/>